<dbReference type="Gene3D" id="3.90.180.10">
    <property type="entry name" value="Medium-chain alcohol dehydrogenases, catalytic domain"/>
    <property type="match status" value="1"/>
</dbReference>
<dbReference type="Pfam" id="PF08240">
    <property type="entry name" value="ADH_N"/>
    <property type="match status" value="1"/>
</dbReference>
<dbReference type="InterPro" id="IPR013149">
    <property type="entry name" value="ADH-like_C"/>
</dbReference>
<dbReference type="PANTHER" id="PTHR45348">
    <property type="entry name" value="HYPOTHETICAL OXIDOREDUCTASE (EUROFUNG)"/>
    <property type="match status" value="1"/>
</dbReference>
<dbReference type="Pfam" id="PF00107">
    <property type="entry name" value="ADH_zinc_N"/>
    <property type="match status" value="1"/>
</dbReference>
<evidence type="ECO:0000259" key="1">
    <source>
        <dbReference type="SMART" id="SM00829"/>
    </source>
</evidence>
<dbReference type="SUPFAM" id="SSF51735">
    <property type="entry name" value="NAD(P)-binding Rossmann-fold domains"/>
    <property type="match status" value="1"/>
</dbReference>
<dbReference type="SUPFAM" id="SSF50129">
    <property type="entry name" value="GroES-like"/>
    <property type="match status" value="1"/>
</dbReference>
<dbReference type="PANTHER" id="PTHR45348:SF2">
    <property type="entry name" value="ZINC-TYPE ALCOHOL DEHYDROGENASE-LIKE PROTEIN C2E1P3.01"/>
    <property type="match status" value="1"/>
</dbReference>
<comment type="caution">
    <text evidence="2">The sequence shown here is derived from an EMBL/GenBank/DDBJ whole genome shotgun (WGS) entry which is preliminary data.</text>
</comment>
<dbReference type="InterPro" id="IPR011032">
    <property type="entry name" value="GroES-like_sf"/>
</dbReference>
<dbReference type="SMART" id="SM00829">
    <property type="entry name" value="PKS_ER"/>
    <property type="match status" value="1"/>
</dbReference>
<dbReference type="Gene3D" id="3.40.50.720">
    <property type="entry name" value="NAD(P)-binding Rossmann-like Domain"/>
    <property type="match status" value="1"/>
</dbReference>
<keyword evidence="3" id="KW-1185">Reference proteome</keyword>
<dbReference type="CDD" id="cd08249">
    <property type="entry name" value="enoyl_reductase_like"/>
    <property type="match status" value="1"/>
</dbReference>
<dbReference type="InterPro" id="IPR047122">
    <property type="entry name" value="Trans-enoyl_RdTase-like"/>
</dbReference>
<dbReference type="InterPro" id="IPR013154">
    <property type="entry name" value="ADH-like_N"/>
</dbReference>
<evidence type="ECO:0000313" key="3">
    <source>
        <dbReference type="Proteomes" id="UP001498398"/>
    </source>
</evidence>
<reference evidence="2 3" key="1">
    <citation type="submission" date="2024-01" db="EMBL/GenBank/DDBJ databases">
        <title>A draft genome for the cacao thread blight pathogen Marasmiellus scandens.</title>
        <authorList>
            <person name="Baruah I.K."/>
            <person name="Leung J."/>
            <person name="Bukari Y."/>
            <person name="Amoako-Attah I."/>
            <person name="Meinhardt L.W."/>
            <person name="Bailey B.A."/>
            <person name="Cohen S.P."/>
        </authorList>
    </citation>
    <scope>NUCLEOTIDE SEQUENCE [LARGE SCALE GENOMIC DNA]</scope>
    <source>
        <strain evidence="2 3">GH-19</strain>
    </source>
</reference>
<accession>A0ABR1IRW3</accession>
<evidence type="ECO:0000313" key="2">
    <source>
        <dbReference type="EMBL" id="KAK7438413.1"/>
    </source>
</evidence>
<feature type="domain" description="Enoyl reductase (ER)" evidence="1">
    <location>
        <begin position="14"/>
        <end position="336"/>
    </location>
</feature>
<dbReference type="Proteomes" id="UP001498398">
    <property type="component" value="Unassembled WGS sequence"/>
</dbReference>
<dbReference type="InterPro" id="IPR036291">
    <property type="entry name" value="NAD(P)-bd_dom_sf"/>
</dbReference>
<dbReference type="InterPro" id="IPR020843">
    <property type="entry name" value="ER"/>
</dbReference>
<sequence>MAEQKALVLDAPKGSFVVSTRTVPKPAAGELLVKVQAAGLNPVDWKIQEYDIVVKEYPAVLGSDVAGDVEEVGEGVQGWKKGDRIYFQGGYTNDHAAFQQYTLISADLAGKIPERYTYSQAASISVAFNCAVFGLYAPRPIGIALNPTFDPTVKFTGQPALVIGGSTSVGQYVVQLLRQLSFSPVIVYASSAYESYLRELGATHIIDRHSVSFADLPSAVSDILSNTTSSPLKVAFDAFSSYEAQKAAYDSLADGGDMIIVNQERLKTEDKVGNEKKVLAVVGTVHFPHTKEWGAQLWKVLSKWVEDGVIVPSRVEDLPNGLLGIAEGLKRLKNGVSGVKLIGHPQDGL</sequence>
<dbReference type="EMBL" id="JBANRG010000079">
    <property type="protein sequence ID" value="KAK7438413.1"/>
    <property type="molecule type" value="Genomic_DNA"/>
</dbReference>
<proteinExistence type="predicted"/>
<organism evidence="2 3">
    <name type="scientific">Marasmiellus scandens</name>
    <dbReference type="NCBI Taxonomy" id="2682957"/>
    <lineage>
        <taxon>Eukaryota</taxon>
        <taxon>Fungi</taxon>
        <taxon>Dikarya</taxon>
        <taxon>Basidiomycota</taxon>
        <taxon>Agaricomycotina</taxon>
        <taxon>Agaricomycetes</taxon>
        <taxon>Agaricomycetidae</taxon>
        <taxon>Agaricales</taxon>
        <taxon>Marasmiineae</taxon>
        <taxon>Omphalotaceae</taxon>
        <taxon>Marasmiellus</taxon>
    </lineage>
</organism>
<protein>
    <recommendedName>
        <fullName evidence="1">Enoyl reductase (ER) domain-containing protein</fullName>
    </recommendedName>
</protein>
<name>A0ABR1IRW3_9AGAR</name>
<gene>
    <name evidence="2" type="ORF">VKT23_018026</name>
</gene>